<dbReference type="SUPFAM" id="SSF48452">
    <property type="entry name" value="TPR-like"/>
    <property type="match status" value="1"/>
</dbReference>
<feature type="chain" id="PRO_5046763085" evidence="6">
    <location>
        <begin position="24"/>
        <end position="496"/>
    </location>
</feature>
<dbReference type="Pfam" id="PF14322">
    <property type="entry name" value="SusD-like_3"/>
    <property type="match status" value="1"/>
</dbReference>
<evidence type="ECO:0000256" key="3">
    <source>
        <dbReference type="ARBA" id="ARBA00022729"/>
    </source>
</evidence>
<keyword evidence="5" id="KW-0998">Cell outer membrane</keyword>
<dbReference type="InterPro" id="IPR012944">
    <property type="entry name" value="SusD_RagB_dom"/>
</dbReference>
<evidence type="ECO:0000256" key="6">
    <source>
        <dbReference type="SAM" id="SignalP"/>
    </source>
</evidence>
<dbReference type="Gene3D" id="1.25.40.390">
    <property type="match status" value="1"/>
</dbReference>
<dbReference type="EMBL" id="CP043839">
    <property type="protein sequence ID" value="WOF11846.1"/>
    <property type="molecule type" value="Genomic_DNA"/>
</dbReference>
<feature type="domain" description="RagB/SusD" evidence="7">
    <location>
        <begin position="355"/>
        <end position="459"/>
    </location>
</feature>
<dbReference type="PROSITE" id="PS51257">
    <property type="entry name" value="PROKAR_LIPOPROTEIN"/>
    <property type="match status" value="1"/>
</dbReference>
<accession>A0ABZ0FTC7</accession>
<proteinExistence type="inferred from homology"/>
<dbReference type="Proteomes" id="UP001302374">
    <property type="component" value="Chromosome"/>
</dbReference>
<evidence type="ECO:0000256" key="1">
    <source>
        <dbReference type="ARBA" id="ARBA00004442"/>
    </source>
</evidence>
<protein>
    <submittedName>
        <fullName evidence="9">RagB/SusD family nutrient uptake outer membrane protein</fullName>
    </submittedName>
</protein>
<evidence type="ECO:0000256" key="2">
    <source>
        <dbReference type="ARBA" id="ARBA00006275"/>
    </source>
</evidence>
<dbReference type="Pfam" id="PF07980">
    <property type="entry name" value="SusD_RagB"/>
    <property type="match status" value="1"/>
</dbReference>
<evidence type="ECO:0000313" key="10">
    <source>
        <dbReference type="Proteomes" id="UP001302374"/>
    </source>
</evidence>
<dbReference type="InterPro" id="IPR011990">
    <property type="entry name" value="TPR-like_helical_dom_sf"/>
</dbReference>
<evidence type="ECO:0000259" key="7">
    <source>
        <dbReference type="Pfam" id="PF07980"/>
    </source>
</evidence>
<evidence type="ECO:0000256" key="4">
    <source>
        <dbReference type="ARBA" id="ARBA00023136"/>
    </source>
</evidence>
<evidence type="ECO:0000313" key="9">
    <source>
        <dbReference type="EMBL" id="WOF11846.1"/>
    </source>
</evidence>
<keyword evidence="10" id="KW-1185">Reference proteome</keyword>
<feature type="signal peptide" evidence="6">
    <location>
        <begin position="1"/>
        <end position="23"/>
    </location>
</feature>
<comment type="similarity">
    <text evidence="2">Belongs to the SusD family.</text>
</comment>
<name>A0ABZ0FTC7_9BACT</name>
<comment type="subcellular location">
    <subcellularLocation>
        <location evidence="1">Cell outer membrane</location>
    </subcellularLocation>
</comment>
<keyword evidence="3 6" id="KW-0732">Signal</keyword>
<gene>
    <name evidence="9" type="ORF">F1644_06015</name>
</gene>
<evidence type="ECO:0000256" key="5">
    <source>
        <dbReference type="ARBA" id="ARBA00023237"/>
    </source>
</evidence>
<feature type="domain" description="SusD-like N-terminal" evidence="8">
    <location>
        <begin position="24"/>
        <end position="213"/>
    </location>
</feature>
<evidence type="ECO:0000259" key="8">
    <source>
        <dbReference type="Pfam" id="PF14322"/>
    </source>
</evidence>
<dbReference type="InterPro" id="IPR033985">
    <property type="entry name" value="SusD-like_N"/>
</dbReference>
<sequence length="496" mass="57270">MIMKRLCNILCVLLLLGTMTSCEDWLDVDPKSEVKADVMFQSVSGFKDALTGIYLLMSDQDLYGREATWGFVDALAQQTDVKGGESSAWYNATRYNYSATTTSSNGIWSKSYNIIANVNFLLENLEKKKEMFSPAMYAVIKGEALGLRAFLHFDLLRLFGWGDLDKRPENLERLCLPYMKEYSRELQKQLTVGEALEKVIADLQESMELLNDNDPFGLTPKPDDYDLPNEDKFFENRHKRFNYWAAVCTLARVYMWMGNKTEALPLAELFVKEGGETSWISSYVIDAYDPADRDLTFTTEHVFALDITKLFENMQYYMNPRANDPNENADLLYHTKARATGLFESTDYRLARWYDQTGNEHYDGWAFVKFWEVEKYKYGSTMPLIRKSEMYYIAAECLLATGKDADRLLAIDRLNIVREKRGMSVLGNDLTVASVQNEITKEYQREFINEGQLFYYYKRLGFEKIPYATKAATDAVYVVPLPTWDVDLGGMEDYKK</sequence>
<organism evidence="9 10">
    <name type="scientific">Butyricimonas paravirosa</name>
    <dbReference type="NCBI Taxonomy" id="1472417"/>
    <lineage>
        <taxon>Bacteria</taxon>
        <taxon>Pseudomonadati</taxon>
        <taxon>Bacteroidota</taxon>
        <taxon>Bacteroidia</taxon>
        <taxon>Bacteroidales</taxon>
        <taxon>Odoribacteraceae</taxon>
        <taxon>Butyricimonas</taxon>
    </lineage>
</organism>
<reference evidence="9 10" key="1">
    <citation type="submission" date="2019-09" db="EMBL/GenBank/DDBJ databases">
        <title>Butyricimonas paravirosa DSM 105722 (=214-4 = JCM 18677 = CCUG 65563).</title>
        <authorList>
            <person name="Le Roy T."/>
            <person name="Cani P.D."/>
        </authorList>
    </citation>
    <scope>NUCLEOTIDE SEQUENCE [LARGE SCALE GENOMIC DNA]</scope>
    <source>
        <strain evidence="9 10">DSM 105722</strain>
    </source>
</reference>
<keyword evidence="4" id="KW-0472">Membrane</keyword>